<keyword evidence="4 6" id="KW-0808">Transferase</keyword>
<dbReference type="HAMAP" id="MF_00074">
    <property type="entry name" value="16SrRNA_methyltr_G"/>
    <property type="match status" value="1"/>
</dbReference>
<gene>
    <name evidence="6" type="primary">rsmG</name>
    <name evidence="8" type="ORF">Acy02nite_45520</name>
</gene>
<keyword evidence="3 6" id="KW-0489">Methyltransferase</keyword>
<feature type="compositionally biased region" description="Basic and acidic residues" evidence="7">
    <location>
        <begin position="294"/>
        <end position="314"/>
    </location>
</feature>
<dbReference type="GO" id="GO:0005829">
    <property type="term" value="C:cytosol"/>
    <property type="evidence" value="ECO:0007669"/>
    <property type="project" value="TreeGrafter"/>
</dbReference>
<keyword evidence="5 6" id="KW-0949">S-adenosyl-L-methionine</keyword>
<comment type="subcellular location">
    <subcellularLocation>
        <location evidence="6">Cytoplasm</location>
    </subcellularLocation>
</comment>
<dbReference type="Pfam" id="PF02527">
    <property type="entry name" value="GidB"/>
    <property type="match status" value="1"/>
</dbReference>
<comment type="function">
    <text evidence="6">Specifically methylates the N7 position of a guanine in 16S rRNA.</text>
</comment>
<feature type="binding site" evidence="6">
    <location>
        <begin position="171"/>
        <end position="172"/>
    </location>
    <ligand>
        <name>S-adenosyl-L-methionine</name>
        <dbReference type="ChEBI" id="CHEBI:59789"/>
    </ligand>
</feature>
<evidence type="ECO:0000256" key="2">
    <source>
        <dbReference type="ARBA" id="ARBA00022552"/>
    </source>
</evidence>
<dbReference type="EMBL" id="BOMH01000036">
    <property type="protein sequence ID" value="GID66671.1"/>
    <property type="molecule type" value="Genomic_DNA"/>
</dbReference>
<dbReference type="SUPFAM" id="SSF53335">
    <property type="entry name" value="S-adenosyl-L-methionine-dependent methyltransferases"/>
    <property type="match status" value="1"/>
</dbReference>
<dbReference type="PANTHER" id="PTHR31760">
    <property type="entry name" value="S-ADENOSYL-L-METHIONINE-DEPENDENT METHYLTRANSFERASES SUPERFAMILY PROTEIN"/>
    <property type="match status" value="1"/>
</dbReference>
<evidence type="ECO:0000256" key="4">
    <source>
        <dbReference type="ARBA" id="ARBA00022679"/>
    </source>
</evidence>
<feature type="region of interest" description="Disordered" evidence="7">
    <location>
        <begin position="1"/>
        <end position="38"/>
    </location>
</feature>
<comment type="similarity">
    <text evidence="6">Belongs to the methyltransferase superfamily. RNA methyltransferase RsmG family.</text>
</comment>
<sequence>MSASMDPSETPSSSPSDPPASASYASRPGLSPGGTGSPVPVDLSAVDVRRPPAEIAAVAAEVFGDRLELAGRFTQLLATEGVVRGLIGPRETPRLWERHLVNCGVMSSLFPFGASVVDVGSGAGLPGIVLAVARPDLRITLVEPLARRTAFLTEAVDELGLDNVTVVRGRAEEVLGEVGEADVVTARAVAALDRLAGWCLPLARVGGRLLALKGASAEEEIGEHGAAIARIGGGQPEIRLCGVGLIDPPATVVEIVKEREVAPPARDKGRAAGAGRRSGRGDDRTERGGVGGDGRQRDSGDGARQDRSDGRRGQGDAGGRGQRDGGGRAGQNRSDGRSGQGGGGGGRFGQGGRAGGSGGGASGDGRGGGRGNPRRG</sequence>
<dbReference type="CDD" id="cd02440">
    <property type="entry name" value="AdoMet_MTases"/>
    <property type="match status" value="1"/>
</dbReference>
<dbReference type="InterPro" id="IPR029063">
    <property type="entry name" value="SAM-dependent_MTases_sf"/>
</dbReference>
<evidence type="ECO:0000256" key="5">
    <source>
        <dbReference type="ARBA" id="ARBA00022691"/>
    </source>
</evidence>
<evidence type="ECO:0000256" key="1">
    <source>
        <dbReference type="ARBA" id="ARBA00022490"/>
    </source>
</evidence>
<feature type="region of interest" description="Disordered" evidence="7">
    <location>
        <begin position="262"/>
        <end position="376"/>
    </location>
</feature>
<dbReference type="NCBIfam" id="TIGR00138">
    <property type="entry name" value="rsmG_gidB"/>
    <property type="match status" value="1"/>
</dbReference>
<dbReference type="InterPro" id="IPR003682">
    <property type="entry name" value="rRNA_ssu_MeTfrase_G"/>
</dbReference>
<reference evidence="8" key="1">
    <citation type="submission" date="2021-01" db="EMBL/GenBank/DDBJ databases">
        <title>Whole genome shotgun sequence of Actinoplanes cyaneus NBRC 14990.</title>
        <authorList>
            <person name="Komaki H."/>
            <person name="Tamura T."/>
        </authorList>
    </citation>
    <scope>NUCLEOTIDE SEQUENCE</scope>
    <source>
        <strain evidence="8">NBRC 14990</strain>
    </source>
</reference>
<feature type="compositionally biased region" description="Gly residues" evidence="7">
    <location>
        <begin position="338"/>
        <end position="376"/>
    </location>
</feature>
<keyword evidence="9" id="KW-1185">Reference proteome</keyword>
<dbReference type="Proteomes" id="UP000619479">
    <property type="component" value="Unassembled WGS sequence"/>
</dbReference>
<feature type="compositionally biased region" description="Low complexity" evidence="7">
    <location>
        <begin position="1"/>
        <end position="28"/>
    </location>
</feature>
<accession>A0A919IL84</accession>
<keyword evidence="2 6" id="KW-0698">rRNA processing</keyword>
<feature type="binding site" evidence="6">
    <location>
        <position position="187"/>
    </location>
    <ligand>
        <name>S-adenosyl-L-methionine</name>
        <dbReference type="ChEBI" id="CHEBI:59789"/>
    </ligand>
</feature>
<comment type="caution">
    <text evidence="6">Lacks conserved residue(s) required for the propagation of feature annotation.</text>
</comment>
<proteinExistence type="inferred from homology"/>
<dbReference type="Gene3D" id="3.40.50.150">
    <property type="entry name" value="Vaccinia Virus protein VP39"/>
    <property type="match status" value="1"/>
</dbReference>
<organism evidence="8 9">
    <name type="scientific">Actinoplanes cyaneus</name>
    <dbReference type="NCBI Taxonomy" id="52696"/>
    <lineage>
        <taxon>Bacteria</taxon>
        <taxon>Bacillati</taxon>
        <taxon>Actinomycetota</taxon>
        <taxon>Actinomycetes</taxon>
        <taxon>Micromonosporales</taxon>
        <taxon>Micromonosporaceae</taxon>
        <taxon>Actinoplanes</taxon>
    </lineage>
</organism>
<evidence type="ECO:0000256" key="7">
    <source>
        <dbReference type="SAM" id="MobiDB-lite"/>
    </source>
</evidence>
<dbReference type="GO" id="GO:0070043">
    <property type="term" value="F:rRNA (guanine-N7-)-methyltransferase activity"/>
    <property type="evidence" value="ECO:0007669"/>
    <property type="project" value="UniProtKB-UniRule"/>
</dbReference>
<keyword evidence="1 6" id="KW-0963">Cytoplasm</keyword>
<feature type="binding site" evidence="6">
    <location>
        <position position="125"/>
    </location>
    <ligand>
        <name>S-adenosyl-L-methionine</name>
        <dbReference type="ChEBI" id="CHEBI:59789"/>
    </ligand>
</feature>
<dbReference type="PANTHER" id="PTHR31760:SF0">
    <property type="entry name" value="S-ADENOSYL-L-METHIONINE-DEPENDENT METHYLTRANSFERASES SUPERFAMILY PROTEIN"/>
    <property type="match status" value="1"/>
</dbReference>
<feature type="binding site" evidence="6">
    <location>
        <position position="120"/>
    </location>
    <ligand>
        <name>S-adenosyl-L-methionine</name>
        <dbReference type="ChEBI" id="CHEBI:59789"/>
    </ligand>
</feature>
<name>A0A919IL84_9ACTN</name>
<protein>
    <recommendedName>
        <fullName evidence="6">Ribosomal RNA small subunit methyltransferase G</fullName>
        <ecNumber evidence="6">2.1.1.-</ecNumber>
    </recommendedName>
    <alternativeName>
        <fullName evidence="6">16S rRNA 7-methylguanosine methyltransferase</fullName>
        <shortName evidence="6">16S rRNA m7G methyltransferase</shortName>
    </alternativeName>
</protein>
<dbReference type="AlphaFoldDB" id="A0A919IL84"/>
<evidence type="ECO:0000313" key="9">
    <source>
        <dbReference type="Proteomes" id="UP000619479"/>
    </source>
</evidence>
<evidence type="ECO:0000256" key="6">
    <source>
        <dbReference type="HAMAP-Rule" id="MF_00074"/>
    </source>
</evidence>
<comment type="caution">
    <text evidence="8">The sequence shown here is derived from an EMBL/GenBank/DDBJ whole genome shotgun (WGS) entry which is preliminary data.</text>
</comment>
<evidence type="ECO:0000313" key="8">
    <source>
        <dbReference type="EMBL" id="GID66671.1"/>
    </source>
</evidence>
<dbReference type="EC" id="2.1.1.-" evidence="6"/>
<evidence type="ECO:0000256" key="3">
    <source>
        <dbReference type="ARBA" id="ARBA00022603"/>
    </source>
</evidence>